<dbReference type="GO" id="GO:0015280">
    <property type="term" value="F:ligand-gated sodium channel activity"/>
    <property type="evidence" value="ECO:0007669"/>
    <property type="project" value="TreeGrafter"/>
</dbReference>
<keyword evidence="15" id="KW-1185">Reference proteome</keyword>
<keyword evidence="9 13" id="KW-0472">Membrane</keyword>
<dbReference type="PANTHER" id="PTHR11690">
    <property type="entry name" value="AMILORIDE-SENSITIVE SODIUM CHANNEL-RELATED"/>
    <property type="match status" value="1"/>
</dbReference>
<feature type="transmembrane region" description="Helical" evidence="13">
    <location>
        <begin position="46"/>
        <end position="67"/>
    </location>
</feature>
<comment type="subcellular location">
    <subcellularLocation>
        <location evidence="1">Membrane</location>
        <topology evidence="1">Multi-pass membrane protein</topology>
    </subcellularLocation>
</comment>
<dbReference type="Gene3D" id="2.60.470.10">
    <property type="entry name" value="Acid-sensing ion channels like domains"/>
    <property type="match status" value="1"/>
</dbReference>
<dbReference type="Proteomes" id="UP001153321">
    <property type="component" value="Chromosome 3"/>
</dbReference>
<organism evidence="14 15">
    <name type="scientific">Spodoptera littoralis</name>
    <name type="common">Egyptian cotton leafworm</name>
    <dbReference type="NCBI Taxonomy" id="7109"/>
    <lineage>
        <taxon>Eukaryota</taxon>
        <taxon>Metazoa</taxon>
        <taxon>Ecdysozoa</taxon>
        <taxon>Arthropoda</taxon>
        <taxon>Hexapoda</taxon>
        <taxon>Insecta</taxon>
        <taxon>Pterygota</taxon>
        <taxon>Neoptera</taxon>
        <taxon>Endopterygota</taxon>
        <taxon>Lepidoptera</taxon>
        <taxon>Glossata</taxon>
        <taxon>Ditrysia</taxon>
        <taxon>Noctuoidea</taxon>
        <taxon>Noctuidae</taxon>
        <taxon>Amphipyrinae</taxon>
        <taxon>Spodoptera</taxon>
    </lineage>
</organism>
<dbReference type="EMBL" id="LR824534">
    <property type="protein sequence ID" value="CAH1643285.1"/>
    <property type="molecule type" value="Genomic_DNA"/>
</dbReference>
<evidence type="ECO:0000256" key="2">
    <source>
        <dbReference type="ARBA" id="ARBA00007193"/>
    </source>
</evidence>
<dbReference type="InterPro" id="IPR001873">
    <property type="entry name" value="ENaC"/>
</dbReference>
<keyword evidence="5 12" id="KW-0812">Transmembrane</keyword>
<evidence type="ECO:0000256" key="12">
    <source>
        <dbReference type="RuleBase" id="RU000679"/>
    </source>
</evidence>
<sequence>MRAVEVVRRDKEPPPLVKSVKKRFIFFGRNSGVHGLHYLFDADRSLLSRIFWLIVLIACLGCLYLMMQDTGDLRVEVNFTPDTLYLNWTTTFPGVTVCEEYSTKLALRKFAKLFPDLLSPLDYDFRWYLTDTMFGRGQCSHATCIPCGSSVACDVPWRTIIEQVHKSCQEMVSECRYNDVVFPCCEYFREVDSEHGPCFSFNTLQHKGETSLFELNRTTGPGVLMFRLLSDAEISIHSPEELSTYFLDGKLKEIVHTFIENHVSLLFSVVEIVNGEQLRTEPIEVRQCRYLHEIPDDPLHTYPVYSYGACRLAETTKEFYQQCGCVHPVRDLTYKNSYCNYSGITCWNLYEGQKEKIGAEKITKDNCLPSCVESELKTIHYSKRWEKDEDSVGTLVEVKMASLPTLRYQRNLLRDQLDLVVAVGGIGGLFFSASVLSLLEVFYLILRPISRVVTRIQEPIVIATSSVISISKT</sequence>
<keyword evidence="4 12" id="KW-0894">Sodium channel</keyword>
<proteinExistence type="inferred from homology"/>
<keyword evidence="7" id="KW-0915">Sodium</keyword>
<evidence type="ECO:0000256" key="7">
    <source>
        <dbReference type="ARBA" id="ARBA00023053"/>
    </source>
</evidence>
<evidence type="ECO:0000313" key="14">
    <source>
        <dbReference type="EMBL" id="CAH1643285.1"/>
    </source>
</evidence>
<accession>A0A9P0IAS0</accession>
<keyword evidence="8 12" id="KW-0406">Ion transport</keyword>
<evidence type="ECO:0000313" key="15">
    <source>
        <dbReference type="Proteomes" id="UP001153321"/>
    </source>
</evidence>
<evidence type="ECO:0000256" key="10">
    <source>
        <dbReference type="ARBA" id="ARBA00023201"/>
    </source>
</evidence>
<dbReference type="Pfam" id="PF00858">
    <property type="entry name" value="ASC"/>
    <property type="match status" value="1"/>
</dbReference>
<keyword evidence="10 12" id="KW-0739">Sodium transport</keyword>
<keyword evidence="6 13" id="KW-1133">Transmembrane helix</keyword>
<evidence type="ECO:0000256" key="11">
    <source>
        <dbReference type="ARBA" id="ARBA00023303"/>
    </source>
</evidence>
<name>A0A9P0IAS0_SPOLI</name>
<dbReference type="PRINTS" id="PR01078">
    <property type="entry name" value="AMINACHANNEL"/>
</dbReference>
<reference evidence="14" key="1">
    <citation type="submission" date="2022-02" db="EMBL/GenBank/DDBJ databases">
        <authorList>
            <person name="King R."/>
        </authorList>
    </citation>
    <scope>NUCLEOTIDE SEQUENCE</scope>
</reference>
<evidence type="ECO:0000256" key="3">
    <source>
        <dbReference type="ARBA" id="ARBA00022448"/>
    </source>
</evidence>
<keyword evidence="11 12" id="KW-0407">Ion channel</keyword>
<evidence type="ECO:0000256" key="9">
    <source>
        <dbReference type="ARBA" id="ARBA00023136"/>
    </source>
</evidence>
<dbReference type="AlphaFoldDB" id="A0A9P0IAS0"/>
<dbReference type="PANTHER" id="PTHR11690:SF184">
    <property type="entry name" value="PICKPOCKET 31"/>
    <property type="match status" value="1"/>
</dbReference>
<evidence type="ECO:0000256" key="6">
    <source>
        <dbReference type="ARBA" id="ARBA00022989"/>
    </source>
</evidence>
<gene>
    <name evidence="14" type="ORF">SPLIT_LOCUS8640</name>
</gene>
<protein>
    <submittedName>
        <fullName evidence="14">Uncharacterized protein</fullName>
    </submittedName>
</protein>
<comment type="similarity">
    <text evidence="2 12">Belongs to the amiloride-sensitive sodium channel (TC 1.A.6) family.</text>
</comment>
<dbReference type="GO" id="GO:0005886">
    <property type="term" value="C:plasma membrane"/>
    <property type="evidence" value="ECO:0007669"/>
    <property type="project" value="TreeGrafter"/>
</dbReference>
<evidence type="ECO:0000256" key="5">
    <source>
        <dbReference type="ARBA" id="ARBA00022692"/>
    </source>
</evidence>
<evidence type="ECO:0000256" key="4">
    <source>
        <dbReference type="ARBA" id="ARBA00022461"/>
    </source>
</evidence>
<keyword evidence="3 12" id="KW-0813">Transport</keyword>
<feature type="transmembrane region" description="Helical" evidence="13">
    <location>
        <begin position="419"/>
        <end position="446"/>
    </location>
</feature>
<evidence type="ECO:0000256" key="13">
    <source>
        <dbReference type="SAM" id="Phobius"/>
    </source>
</evidence>
<evidence type="ECO:0000256" key="8">
    <source>
        <dbReference type="ARBA" id="ARBA00023065"/>
    </source>
</evidence>
<evidence type="ECO:0000256" key="1">
    <source>
        <dbReference type="ARBA" id="ARBA00004141"/>
    </source>
</evidence>